<feature type="domain" description="Disease resistance R13L4/SHOC-2-like LRR" evidence="6">
    <location>
        <begin position="492"/>
        <end position="605"/>
    </location>
</feature>
<evidence type="ECO:0000313" key="7">
    <source>
        <dbReference type="EMBL" id="GLJ58271.1"/>
    </source>
</evidence>
<comment type="caution">
    <text evidence="7">The sequence shown here is derived from an EMBL/GenBank/DDBJ whole genome shotgun (WGS) entry which is preliminary data.</text>
</comment>
<evidence type="ECO:0000313" key="9">
    <source>
        <dbReference type="Proteomes" id="UP001234787"/>
    </source>
</evidence>
<dbReference type="Proteomes" id="UP001234787">
    <property type="component" value="Unassembled WGS sequence"/>
</dbReference>
<evidence type="ECO:0000259" key="5">
    <source>
        <dbReference type="Pfam" id="PF23282"/>
    </source>
</evidence>
<dbReference type="Gene3D" id="3.80.10.10">
    <property type="entry name" value="Ribonuclease Inhibitor"/>
    <property type="match status" value="1"/>
</dbReference>
<dbReference type="InterPro" id="IPR002182">
    <property type="entry name" value="NB-ARC"/>
</dbReference>
<protein>
    <recommendedName>
        <fullName evidence="10">NB-ARC domain-containing protein</fullName>
    </recommendedName>
</protein>
<dbReference type="InterPro" id="IPR055414">
    <property type="entry name" value="LRR_R13L4/SHOC2-like"/>
</dbReference>
<dbReference type="EMBL" id="BSEH01000316">
    <property type="protein sequence ID" value="GLJ58271.1"/>
    <property type="molecule type" value="Genomic_DNA"/>
</dbReference>
<feature type="domain" description="NB-ARC" evidence="4">
    <location>
        <begin position="91"/>
        <end position="254"/>
    </location>
</feature>
<dbReference type="EMBL" id="BSEH01000316">
    <property type="protein sequence ID" value="GLJ58273.1"/>
    <property type="molecule type" value="Genomic_DNA"/>
</dbReference>
<evidence type="ECO:0000259" key="6">
    <source>
        <dbReference type="Pfam" id="PF23598"/>
    </source>
</evidence>
<dbReference type="PANTHER" id="PTHR11017:SF385">
    <property type="entry name" value="DISEASE RESISTANCE PROTEIN (TIR-NBS-LRR CLASS)-RELATED"/>
    <property type="match status" value="1"/>
</dbReference>
<dbReference type="Pfam" id="PF23282">
    <property type="entry name" value="WHD_ROQ1"/>
    <property type="match status" value="1"/>
</dbReference>
<name>A0AAD3RQM6_CRYJA</name>
<dbReference type="GO" id="GO:0043531">
    <property type="term" value="F:ADP binding"/>
    <property type="evidence" value="ECO:0007669"/>
    <property type="project" value="InterPro"/>
</dbReference>
<feature type="domain" description="Disease resistance protein Roq1-like winged-helix" evidence="5">
    <location>
        <begin position="327"/>
        <end position="392"/>
    </location>
</feature>
<dbReference type="Gene3D" id="3.40.50.300">
    <property type="entry name" value="P-loop containing nucleotide triphosphate hydrolases"/>
    <property type="match status" value="1"/>
</dbReference>
<dbReference type="InterPro" id="IPR027417">
    <property type="entry name" value="P-loop_NTPase"/>
</dbReference>
<evidence type="ECO:0008006" key="10">
    <source>
        <dbReference type="Google" id="ProtNLM"/>
    </source>
</evidence>
<dbReference type="InterPro" id="IPR036390">
    <property type="entry name" value="WH_DNA-bd_sf"/>
</dbReference>
<dbReference type="GO" id="GO:0051707">
    <property type="term" value="P:response to other organism"/>
    <property type="evidence" value="ECO:0007669"/>
    <property type="project" value="UniProtKB-ARBA"/>
</dbReference>
<keyword evidence="2" id="KW-0677">Repeat</keyword>
<keyword evidence="1" id="KW-0433">Leucine-rich repeat</keyword>
<evidence type="ECO:0000256" key="1">
    <source>
        <dbReference type="ARBA" id="ARBA00022614"/>
    </source>
</evidence>
<dbReference type="Gene3D" id="1.10.8.430">
    <property type="entry name" value="Helical domain of apoptotic protease-activating factors"/>
    <property type="match status" value="1"/>
</dbReference>
<dbReference type="InterPro" id="IPR042197">
    <property type="entry name" value="Apaf_helical"/>
</dbReference>
<dbReference type="SUPFAM" id="SSF46785">
    <property type="entry name" value="Winged helix' DNA-binding domain"/>
    <property type="match status" value="1"/>
</dbReference>
<evidence type="ECO:0000313" key="8">
    <source>
        <dbReference type="EMBL" id="GLJ58273.1"/>
    </source>
</evidence>
<dbReference type="InterPro" id="IPR044974">
    <property type="entry name" value="Disease_R_plants"/>
</dbReference>
<dbReference type="Pfam" id="PF00931">
    <property type="entry name" value="NB-ARC"/>
    <property type="match status" value="1"/>
</dbReference>
<dbReference type="InterPro" id="IPR035897">
    <property type="entry name" value="Toll_tir_struct_dom_sf"/>
</dbReference>
<dbReference type="SUPFAM" id="SSF52540">
    <property type="entry name" value="P-loop containing nucleoside triphosphate hydrolases"/>
    <property type="match status" value="1"/>
</dbReference>
<proteinExistence type="predicted"/>
<dbReference type="GO" id="GO:0006952">
    <property type="term" value="P:defense response"/>
    <property type="evidence" value="ECO:0007669"/>
    <property type="project" value="UniProtKB-KW"/>
</dbReference>
<reference evidence="7" key="1">
    <citation type="submission" date="2022-12" db="EMBL/GenBank/DDBJ databases">
        <title>Chromosome-Level Genome Assembly of Japanese Cedar (Cryptomeriajaponica D. Don).</title>
        <authorList>
            <person name="Fujino T."/>
            <person name="Yamaguchi K."/>
            <person name="Yokoyama T."/>
            <person name="Hamanaka T."/>
            <person name="Harazono Y."/>
            <person name="Kamada H."/>
            <person name="Kobayashi W."/>
            <person name="Ujino-Ihara T."/>
            <person name="Uchiyama K."/>
            <person name="Matsumoto A."/>
            <person name="Izuno A."/>
            <person name="Tsumura Y."/>
            <person name="Toyoda A."/>
            <person name="Shigenobu S."/>
            <person name="Moriguchi Y."/>
            <person name="Ueno S."/>
            <person name="Kasahara M."/>
        </authorList>
    </citation>
    <scope>NUCLEOTIDE SEQUENCE</scope>
</reference>
<evidence type="ECO:0000256" key="2">
    <source>
        <dbReference type="ARBA" id="ARBA00022737"/>
    </source>
</evidence>
<dbReference type="PANTHER" id="PTHR11017">
    <property type="entry name" value="LEUCINE-RICH REPEAT-CONTAINING PROTEIN"/>
    <property type="match status" value="1"/>
</dbReference>
<keyword evidence="3" id="KW-0611">Plant defense</keyword>
<dbReference type="AlphaFoldDB" id="A0AAD3RQM6"/>
<dbReference type="InterPro" id="IPR032675">
    <property type="entry name" value="LRR_dom_sf"/>
</dbReference>
<evidence type="ECO:0000256" key="3">
    <source>
        <dbReference type="ARBA" id="ARBA00022821"/>
    </source>
</evidence>
<accession>A0AAD3RQM6</accession>
<organism evidence="7 9">
    <name type="scientific">Cryptomeria japonica</name>
    <name type="common">Japanese cedar</name>
    <name type="synonym">Cupressus japonica</name>
    <dbReference type="NCBI Taxonomy" id="3369"/>
    <lineage>
        <taxon>Eukaryota</taxon>
        <taxon>Viridiplantae</taxon>
        <taxon>Streptophyta</taxon>
        <taxon>Embryophyta</taxon>
        <taxon>Tracheophyta</taxon>
        <taxon>Spermatophyta</taxon>
        <taxon>Pinopsida</taxon>
        <taxon>Pinidae</taxon>
        <taxon>Conifers II</taxon>
        <taxon>Cupressales</taxon>
        <taxon>Cupressaceae</taxon>
        <taxon>Cryptomeria</taxon>
    </lineage>
</organism>
<dbReference type="Gene3D" id="3.40.50.10140">
    <property type="entry name" value="Toll/interleukin-1 receptor homology (TIR) domain"/>
    <property type="match status" value="1"/>
</dbReference>
<dbReference type="PRINTS" id="PR00364">
    <property type="entry name" value="DISEASERSIST"/>
</dbReference>
<dbReference type="InterPro" id="IPR058192">
    <property type="entry name" value="WHD_ROQ1-like"/>
</dbReference>
<gene>
    <name evidence="7" type="ORF">SUGI_1428630</name>
    <name evidence="8" type="ORF">SUGI_1428650</name>
</gene>
<dbReference type="Pfam" id="PF23598">
    <property type="entry name" value="LRR_14"/>
    <property type="match status" value="1"/>
</dbReference>
<dbReference type="SUPFAM" id="SSF52047">
    <property type="entry name" value="RNI-like"/>
    <property type="match status" value="1"/>
</dbReference>
<evidence type="ECO:0000259" key="4">
    <source>
        <dbReference type="Pfam" id="PF00931"/>
    </source>
</evidence>
<keyword evidence="9" id="KW-1185">Reference proteome</keyword>
<sequence length="695" mass="79087">MEPTHVRYPQGSSSPYEKSFEKYYSQLDRYSREEIDGWKHALEQICCRSGWSLDMTGSFEAQLVKKVVNDIIKTLDRVPLQVAKYPVGLETVKKDLIQKLHLGSAQTAVRFGIWGIGGIGKTTVAKAAYNEACNDFDAASFVFNVRSTSLTKLQGQILKDLVNYEEELQSVEKGKYLLADRLRGIRALVILDDVDDRVQLDALAGHWLSPGSCLIITSRDRHILNTAHISSVCIHQMSGLEESEGLQLLSWHAFLRPSPIPGYEVLSKRIVQACKGHPLSLEIIGAFLYDKQNDTDIDSWNEILDNFTVNKDIFKTLKISFKGLSAEEREIFLDIACLFIGERTTNPILFWKSMYKNVRIAITNLSMKLLIRIDEKDVFDMHDLVQDMGQMVAEEEQTRQWQAAQSSSSSKNVSNISGLRLYKGDLRSLKMLGTPSLHYLHLEQVHIEDSIDNLPPSLRWLKVDSCSFPKTMHSSILFEEVILAMKNKFTSVVDSLPQLRIMDLTGCRSLQNLPDSIGHLSHLQSLNLSECQKLDCLPNTISNLSQLLYLNLSYCENLLYLPDSIGNLSQLQYLNLTCCRILIELPDSIGKLSQLKELSLSWSEKLESLPKSISNLSKLEMLDMLRCHTAWKSIPYSILILPELCLLGLPTRVMEWRWCKPSLTENQDQTEEWTTPKFREPMTEFRATLAPECRK</sequence>